<proteinExistence type="predicted"/>
<dbReference type="InterPro" id="IPR039774">
    <property type="entry name" value="Sin3-like"/>
</dbReference>
<dbReference type="PANTHER" id="PTHR12346">
    <property type="entry name" value="SIN3B-RELATED"/>
    <property type="match status" value="1"/>
</dbReference>
<dbReference type="GO" id="GO:0003714">
    <property type="term" value="F:transcription corepressor activity"/>
    <property type="evidence" value="ECO:0007669"/>
    <property type="project" value="InterPro"/>
</dbReference>
<dbReference type="GO" id="GO:0000122">
    <property type="term" value="P:negative regulation of transcription by RNA polymerase II"/>
    <property type="evidence" value="ECO:0007669"/>
    <property type="project" value="TreeGrafter"/>
</dbReference>
<dbReference type="Pfam" id="PF02671">
    <property type="entry name" value="PAH"/>
    <property type="match status" value="1"/>
</dbReference>
<keyword evidence="7" id="KW-1185">Reference proteome</keyword>
<comment type="subcellular location">
    <subcellularLocation>
        <location evidence="1 4">Nucleus</location>
    </subcellularLocation>
</comment>
<dbReference type="PANTHER" id="PTHR12346:SF0">
    <property type="entry name" value="SIN3A, ISOFORM G"/>
    <property type="match status" value="1"/>
</dbReference>
<evidence type="ECO:0000313" key="7">
    <source>
        <dbReference type="Proteomes" id="UP001445076"/>
    </source>
</evidence>
<reference evidence="6 7" key="1">
    <citation type="journal article" date="2024" name="BMC Genomics">
        <title>Genome assembly of redclaw crayfish (Cherax quadricarinatus) provides insights into its immune adaptation and hypoxia tolerance.</title>
        <authorList>
            <person name="Liu Z."/>
            <person name="Zheng J."/>
            <person name="Li H."/>
            <person name="Fang K."/>
            <person name="Wang S."/>
            <person name="He J."/>
            <person name="Zhou D."/>
            <person name="Weng S."/>
            <person name="Chi M."/>
            <person name="Gu Z."/>
            <person name="He J."/>
            <person name="Li F."/>
            <person name="Wang M."/>
        </authorList>
    </citation>
    <scope>NUCLEOTIDE SEQUENCE [LARGE SCALE GENOMIC DNA]</scope>
    <source>
        <strain evidence="6">ZL_2023a</strain>
    </source>
</reference>
<dbReference type="InterPro" id="IPR036600">
    <property type="entry name" value="PAH_sf"/>
</dbReference>
<dbReference type="FunFam" id="1.20.1160.11:FF:000001">
    <property type="entry name" value="Paired amphipathic helix protein Sin3"/>
    <property type="match status" value="1"/>
</dbReference>
<dbReference type="InterPro" id="IPR003822">
    <property type="entry name" value="PAH"/>
</dbReference>
<dbReference type="Gene3D" id="1.20.1160.11">
    <property type="entry name" value="Paired amphipathic helix"/>
    <property type="match status" value="1"/>
</dbReference>
<evidence type="ECO:0008006" key="8">
    <source>
        <dbReference type="Google" id="ProtNLM"/>
    </source>
</evidence>
<dbReference type="AlphaFoldDB" id="A0AAW0YC42"/>
<evidence type="ECO:0000313" key="6">
    <source>
        <dbReference type="EMBL" id="KAK8749333.1"/>
    </source>
</evidence>
<dbReference type="PROSITE" id="PS51477">
    <property type="entry name" value="PAH"/>
    <property type="match status" value="1"/>
</dbReference>
<gene>
    <name evidence="6" type="ORF">OTU49_015800</name>
</gene>
<sequence>MKRRVDDLSGRGEAVSGIVSAGCVAGGLTQGGQGVVSGPGGVGGAPGNYVRGSTITQLGTRPGQPTTAAVTAAAVAVTAVGAPVPGVVPVPVTNAGQGVGGAPSPLDHQPHNPAPQPVLTGYGGSKVEMHTSIHHTLPSYSTGLPTAPQPQVSGVGSTSVVHPTAAVAAAAAAAGATQGSGQFQRLKVEDALSYLDQVKLRFGKQPQVYNDFLDIMKEFKSQSIDTPGVIARVSQLFRGHPELIVGFNTFLPPGYKIEVQGNEQVK</sequence>
<keyword evidence="2" id="KW-0678">Repressor</keyword>
<name>A0AAW0YC42_CHEQU</name>
<feature type="non-terminal residue" evidence="6">
    <location>
        <position position="266"/>
    </location>
</feature>
<evidence type="ECO:0000256" key="3">
    <source>
        <dbReference type="ARBA" id="ARBA00023242"/>
    </source>
</evidence>
<evidence type="ECO:0000256" key="4">
    <source>
        <dbReference type="PROSITE-ProRule" id="PRU00810"/>
    </source>
</evidence>
<evidence type="ECO:0000256" key="2">
    <source>
        <dbReference type="ARBA" id="ARBA00022491"/>
    </source>
</evidence>
<evidence type="ECO:0000256" key="1">
    <source>
        <dbReference type="ARBA" id="ARBA00004123"/>
    </source>
</evidence>
<protein>
    <recommendedName>
        <fullName evidence="8">Paired amphipathic helix protein Sin3a</fullName>
    </recommendedName>
</protein>
<dbReference type="GO" id="GO:0070822">
    <property type="term" value="C:Sin3-type complex"/>
    <property type="evidence" value="ECO:0007669"/>
    <property type="project" value="TreeGrafter"/>
</dbReference>
<comment type="caution">
    <text evidence="6">The sequence shown here is derived from an EMBL/GenBank/DDBJ whole genome shotgun (WGS) entry which is preliminary data.</text>
</comment>
<keyword evidence="3 4" id="KW-0539">Nucleus</keyword>
<evidence type="ECO:0000256" key="5">
    <source>
        <dbReference type="SAM" id="MobiDB-lite"/>
    </source>
</evidence>
<dbReference type="SUPFAM" id="SSF47762">
    <property type="entry name" value="PAH2 domain"/>
    <property type="match status" value="1"/>
</dbReference>
<accession>A0AAW0YC42</accession>
<dbReference type="EMBL" id="JARKIK010000010">
    <property type="protein sequence ID" value="KAK8749333.1"/>
    <property type="molecule type" value="Genomic_DNA"/>
</dbReference>
<dbReference type="Proteomes" id="UP001445076">
    <property type="component" value="Unassembled WGS sequence"/>
</dbReference>
<feature type="region of interest" description="Disordered" evidence="5">
    <location>
        <begin position="98"/>
        <end position="119"/>
    </location>
</feature>
<organism evidence="6 7">
    <name type="scientific">Cherax quadricarinatus</name>
    <name type="common">Australian red claw crayfish</name>
    <dbReference type="NCBI Taxonomy" id="27406"/>
    <lineage>
        <taxon>Eukaryota</taxon>
        <taxon>Metazoa</taxon>
        <taxon>Ecdysozoa</taxon>
        <taxon>Arthropoda</taxon>
        <taxon>Crustacea</taxon>
        <taxon>Multicrustacea</taxon>
        <taxon>Malacostraca</taxon>
        <taxon>Eumalacostraca</taxon>
        <taxon>Eucarida</taxon>
        <taxon>Decapoda</taxon>
        <taxon>Pleocyemata</taxon>
        <taxon>Astacidea</taxon>
        <taxon>Parastacoidea</taxon>
        <taxon>Parastacidae</taxon>
        <taxon>Cherax</taxon>
    </lineage>
</organism>